<dbReference type="AlphaFoldDB" id="A0A9J6G0X8"/>
<evidence type="ECO:0000313" key="1">
    <source>
        <dbReference type="EMBL" id="KAH9369106.1"/>
    </source>
</evidence>
<dbReference type="EMBL" id="JABSTR010000004">
    <property type="protein sequence ID" value="KAH9369106.1"/>
    <property type="molecule type" value="Genomic_DNA"/>
</dbReference>
<keyword evidence="2" id="KW-1185">Reference proteome</keyword>
<evidence type="ECO:0000313" key="2">
    <source>
        <dbReference type="Proteomes" id="UP000821853"/>
    </source>
</evidence>
<gene>
    <name evidence="1" type="ORF">HPB48_016749</name>
</gene>
<protein>
    <submittedName>
        <fullName evidence="1">Uncharacterized protein</fullName>
    </submittedName>
</protein>
<reference evidence="1 2" key="1">
    <citation type="journal article" date="2020" name="Cell">
        <title>Large-Scale Comparative Analyses of Tick Genomes Elucidate Their Genetic Diversity and Vector Capacities.</title>
        <authorList>
            <consortium name="Tick Genome and Microbiome Consortium (TIGMIC)"/>
            <person name="Jia N."/>
            <person name="Wang J."/>
            <person name="Shi W."/>
            <person name="Du L."/>
            <person name="Sun Y."/>
            <person name="Zhan W."/>
            <person name="Jiang J.F."/>
            <person name="Wang Q."/>
            <person name="Zhang B."/>
            <person name="Ji P."/>
            <person name="Bell-Sakyi L."/>
            <person name="Cui X.M."/>
            <person name="Yuan T.T."/>
            <person name="Jiang B.G."/>
            <person name="Yang W.F."/>
            <person name="Lam T.T."/>
            <person name="Chang Q.C."/>
            <person name="Ding S.J."/>
            <person name="Wang X.J."/>
            <person name="Zhu J.G."/>
            <person name="Ruan X.D."/>
            <person name="Zhao L."/>
            <person name="Wei J.T."/>
            <person name="Ye R.Z."/>
            <person name="Que T.C."/>
            <person name="Du C.H."/>
            <person name="Zhou Y.H."/>
            <person name="Cheng J.X."/>
            <person name="Dai P.F."/>
            <person name="Guo W.B."/>
            <person name="Han X.H."/>
            <person name="Huang E.J."/>
            <person name="Li L.F."/>
            <person name="Wei W."/>
            <person name="Gao Y.C."/>
            <person name="Liu J.Z."/>
            <person name="Shao H.Z."/>
            <person name="Wang X."/>
            <person name="Wang C.C."/>
            <person name="Yang T.C."/>
            <person name="Huo Q.B."/>
            <person name="Li W."/>
            <person name="Chen H.Y."/>
            <person name="Chen S.E."/>
            <person name="Zhou L.G."/>
            <person name="Ni X.B."/>
            <person name="Tian J.H."/>
            <person name="Sheng Y."/>
            <person name="Liu T."/>
            <person name="Pan Y.S."/>
            <person name="Xia L.Y."/>
            <person name="Li J."/>
            <person name="Zhao F."/>
            <person name="Cao W.C."/>
        </authorList>
    </citation>
    <scope>NUCLEOTIDE SEQUENCE [LARGE SCALE GENOMIC DNA]</scope>
    <source>
        <strain evidence="1">HaeL-2018</strain>
    </source>
</reference>
<proteinExistence type="predicted"/>
<dbReference type="Proteomes" id="UP000821853">
    <property type="component" value="Chromosome 2"/>
</dbReference>
<dbReference type="VEuPathDB" id="VectorBase:HLOH_052959"/>
<organism evidence="1 2">
    <name type="scientific">Haemaphysalis longicornis</name>
    <name type="common">Bush tick</name>
    <dbReference type="NCBI Taxonomy" id="44386"/>
    <lineage>
        <taxon>Eukaryota</taxon>
        <taxon>Metazoa</taxon>
        <taxon>Ecdysozoa</taxon>
        <taxon>Arthropoda</taxon>
        <taxon>Chelicerata</taxon>
        <taxon>Arachnida</taxon>
        <taxon>Acari</taxon>
        <taxon>Parasitiformes</taxon>
        <taxon>Ixodida</taxon>
        <taxon>Ixodoidea</taxon>
        <taxon>Ixodidae</taxon>
        <taxon>Haemaphysalinae</taxon>
        <taxon>Haemaphysalis</taxon>
    </lineage>
</organism>
<accession>A0A9J6G0X8</accession>
<sequence>MTLLRVVAESNVVSACGRSRNQKAAWAGNLKQRMAAITSQTENYAMQLTRNNWKNFCDRMQGSLGTDRTWALLRTLIDPNQTKATISKTLLKILRQTLGDEAAIIEVLRIAYLGAGATPSYKDYPRAETTELDRDITEQ</sequence>
<name>A0A9J6G0X8_HAELO</name>
<comment type="caution">
    <text evidence="1">The sequence shown here is derived from an EMBL/GenBank/DDBJ whole genome shotgun (WGS) entry which is preliminary data.</text>
</comment>